<dbReference type="GO" id="GO:0009102">
    <property type="term" value="P:biotin biosynthetic process"/>
    <property type="evidence" value="ECO:0007669"/>
    <property type="project" value="UniProtKB-UniRule"/>
</dbReference>
<dbReference type="Gene3D" id="3.40.50.150">
    <property type="entry name" value="Vaccinia Virus protein VP39"/>
    <property type="match status" value="1"/>
</dbReference>
<dbReference type="PANTHER" id="PTHR43210">
    <property type="entry name" value="DETHIOBIOTIN SYNTHETASE"/>
    <property type="match status" value="1"/>
</dbReference>
<keyword evidence="1" id="KW-0436">Ligase</keyword>
<evidence type="ECO:0000313" key="2">
    <source>
        <dbReference type="EMBL" id="AOX17587.1"/>
    </source>
</evidence>
<reference evidence="2 3" key="1">
    <citation type="journal article" date="2016" name="Microb. Cell Fact.">
        <title>Dissection of exopolysaccharide biosynthesis in Kozakia baliensis.</title>
        <authorList>
            <person name="Brandt J.U."/>
            <person name="Jakob F."/>
            <person name="Behr J."/>
            <person name="Geissler A.J."/>
            <person name="Vogel R.F."/>
        </authorList>
    </citation>
    <scope>NUCLEOTIDE SEQUENCE [LARGE SCALE GENOMIC DNA]</scope>
    <source>
        <strain evidence="2 3">DSM 14400</strain>
    </source>
</reference>
<feature type="binding site" evidence="1">
    <location>
        <position position="349"/>
    </location>
    <ligand>
        <name>Mg(2+)</name>
        <dbReference type="ChEBI" id="CHEBI:18420"/>
    </ligand>
</feature>
<organism evidence="2 3">
    <name type="scientific">Kozakia baliensis</name>
    <dbReference type="NCBI Taxonomy" id="153496"/>
    <lineage>
        <taxon>Bacteria</taxon>
        <taxon>Pseudomonadati</taxon>
        <taxon>Pseudomonadota</taxon>
        <taxon>Alphaproteobacteria</taxon>
        <taxon>Acetobacterales</taxon>
        <taxon>Acetobacteraceae</taxon>
        <taxon>Kozakia</taxon>
    </lineage>
</organism>
<keyword evidence="1" id="KW-0547">Nucleotide-binding</keyword>
<dbReference type="GO" id="GO:0005737">
    <property type="term" value="C:cytoplasm"/>
    <property type="evidence" value="ECO:0007669"/>
    <property type="project" value="UniProtKB-SubCell"/>
</dbReference>
<keyword evidence="1" id="KW-0479">Metal-binding</keyword>
<dbReference type="GO" id="GO:0000287">
    <property type="term" value="F:magnesium ion binding"/>
    <property type="evidence" value="ECO:0007669"/>
    <property type="project" value="UniProtKB-UniRule"/>
</dbReference>
<comment type="similarity">
    <text evidence="1">Belongs to the dethiobiotin synthetase family.</text>
</comment>
<dbReference type="eggNOG" id="COG0132">
    <property type="taxonomic scope" value="Bacteria"/>
</dbReference>
<proteinExistence type="inferred from homology"/>
<name>A0A1D8UVQ7_9PROT</name>
<dbReference type="Proteomes" id="UP000179145">
    <property type="component" value="Chromosome"/>
</dbReference>
<evidence type="ECO:0000256" key="1">
    <source>
        <dbReference type="HAMAP-Rule" id="MF_00336"/>
    </source>
</evidence>
<sequence>MTERKKAVAARFDSAHDYDAAARIQKRCVEILARKIALTYAQTPPRHILEFGCGTGALTEALSQLFPEAEIEAIDLSPHMIARAQARVPSARFAIMDAERPQLSRSYDLICSSLCLQWFTDRAQGLARLSRHVAPGGRMMIGTLAERSFQEWRAACAAARVPCQFPDYPPLSELEREWPPCGHGVWEQQALIDQPGDSHGFLRDLKRIGADLPKADAQRQNSASLRRVMRRFDQGERRVTYDIAFGSFQKPRGVFVTGTDTGIGKTLVSAILTRAWDAFYWKPLQTGLADEAGDTPTVAHLTQAPSQKILPPAYALQAPLAPWEAAQREGVTIAPNRLALPDVSPLVVEGAGGLMVPVTAQISMIDLIADYGLPVVLVARSGLGTINHTLLSLEALRTRDIAVAGVVLSGPLNPGNRAAIETFGKVKILAEIPHLDTIDAASVATLAADIPRLETL</sequence>
<dbReference type="PANTHER" id="PTHR43210:SF5">
    <property type="entry name" value="DETHIOBIOTIN SYNTHETASE"/>
    <property type="match status" value="1"/>
</dbReference>
<dbReference type="InterPro" id="IPR029063">
    <property type="entry name" value="SAM-dependent_MTases_sf"/>
</dbReference>
<dbReference type="RefSeq" id="WP_070403161.1">
    <property type="nucleotide sequence ID" value="NZ_BJVW01000001.1"/>
</dbReference>
<gene>
    <name evidence="1" type="primary">bioD</name>
    <name evidence="2" type="ORF">A0U89_11015</name>
</gene>
<dbReference type="GO" id="GO:0005524">
    <property type="term" value="F:ATP binding"/>
    <property type="evidence" value="ECO:0007669"/>
    <property type="project" value="UniProtKB-UniRule"/>
</dbReference>
<dbReference type="eggNOG" id="COG4106">
    <property type="taxonomic scope" value="Bacteria"/>
</dbReference>
<comment type="pathway">
    <text evidence="1">Cofactor biosynthesis; biotin biosynthesis; biotin from 7,8-diaminononanoate: step 1/2.</text>
</comment>
<dbReference type="InterPro" id="IPR027417">
    <property type="entry name" value="P-loop_NTPase"/>
</dbReference>
<keyword evidence="3" id="KW-1185">Reference proteome</keyword>
<dbReference type="CDD" id="cd02440">
    <property type="entry name" value="AdoMet_MTases"/>
    <property type="match status" value="1"/>
</dbReference>
<comment type="subunit">
    <text evidence="1">Homodimer.</text>
</comment>
<feature type="binding site" evidence="1">
    <location>
        <position position="266"/>
    </location>
    <ligand>
        <name>Mg(2+)</name>
        <dbReference type="ChEBI" id="CHEBI:18420"/>
    </ligand>
</feature>
<comment type="caution">
    <text evidence="1">Lacks conserved residue(s) required for the propagation of feature annotation.</text>
</comment>
<keyword evidence="1" id="KW-0093">Biotin biosynthesis</keyword>
<dbReference type="KEGG" id="kba:A0U89_11015"/>
<dbReference type="Pfam" id="PF13649">
    <property type="entry name" value="Methyltransf_25"/>
    <property type="match status" value="1"/>
</dbReference>
<protein>
    <recommendedName>
        <fullName evidence="1">ATP-dependent dethiobiotin synthetase BioD</fullName>
        <ecNumber evidence="1">6.3.3.3</ecNumber>
    </recommendedName>
    <alternativeName>
        <fullName evidence="1">DTB synthetase</fullName>
        <shortName evidence="1">DTBS</shortName>
    </alternativeName>
    <alternativeName>
        <fullName evidence="1">Dethiobiotin synthase</fullName>
    </alternativeName>
</protein>
<dbReference type="CDD" id="cd03109">
    <property type="entry name" value="DTBS"/>
    <property type="match status" value="1"/>
</dbReference>
<comment type="catalytic activity">
    <reaction evidence="1">
        <text>(7R,8S)-7,8-diammoniononanoate + CO2 + ATP = (4R,5S)-dethiobiotin + ADP + phosphate + 3 H(+)</text>
        <dbReference type="Rhea" id="RHEA:15805"/>
        <dbReference type="ChEBI" id="CHEBI:15378"/>
        <dbReference type="ChEBI" id="CHEBI:16526"/>
        <dbReference type="ChEBI" id="CHEBI:30616"/>
        <dbReference type="ChEBI" id="CHEBI:43474"/>
        <dbReference type="ChEBI" id="CHEBI:149469"/>
        <dbReference type="ChEBI" id="CHEBI:149473"/>
        <dbReference type="ChEBI" id="CHEBI:456216"/>
        <dbReference type="EC" id="6.3.3.3"/>
    </reaction>
</comment>
<feature type="binding site" evidence="1">
    <location>
        <begin position="433"/>
        <end position="435"/>
    </location>
    <ligand>
        <name>ATP</name>
        <dbReference type="ChEBI" id="CHEBI:30616"/>
    </ligand>
</feature>
<dbReference type="SUPFAM" id="SSF53335">
    <property type="entry name" value="S-adenosyl-L-methionine-dependent methyltransferases"/>
    <property type="match status" value="1"/>
</dbReference>
<dbReference type="NCBIfam" id="TIGR00347">
    <property type="entry name" value="bioD"/>
    <property type="match status" value="1"/>
</dbReference>
<feature type="binding site" evidence="1">
    <location>
        <position position="286"/>
    </location>
    <ligand>
        <name>substrate</name>
    </ligand>
</feature>
<dbReference type="UniPathway" id="UPA00078">
    <property type="reaction ID" value="UER00161"/>
</dbReference>
<comment type="function">
    <text evidence="1">Catalyzes a mechanistically unusual reaction, the ATP-dependent insertion of CO2 between the N7 and N8 nitrogen atoms of 7,8-diaminopelargonic acid (DAPA, also called 7,8-diammoniononanoate) to form a ureido ring.</text>
</comment>
<feature type="binding site" evidence="1">
    <location>
        <begin position="262"/>
        <end position="267"/>
    </location>
    <ligand>
        <name>ATP</name>
        <dbReference type="ChEBI" id="CHEBI:30616"/>
    </ligand>
</feature>
<dbReference type="AlphaFoldDB" id="A0A1D8UVQ7"/>
<keyword evidence="1" id="KW-0067">ATP-binding</keyword>
<keyword evidence="1" id="KW-0460">Magnesium</keyword>
<dbReference type="Pfam" id="PF13500">
    <property type="entry name" value="AAA_26"/>
    <property type="match status" value="1"/>
</dbReference>
<dbReference type="Gene3D" id="3.40.50.300">
    <property type="entry name" value="P-loop containing nucleotide triphosphate hydrolases"/>
    <property type="match status" value="1"/>
</dbReference>
<dbReference type="OrthoDB" id="9802097at2"/>
<keyword evidence="1" id="KW-0963">Cytoplasm</keyword>
<feature type="active site" evidence="1">
    <location>
        <position position="282"/>
    </location>
</feature>
<dbReference type="EC" id="6.3.3.3" evidence="1"/>
<dbReference type="STRING" id="153496.A0U89_11015"/>
<comment type="subcellular location">
    <subcellularLocation>
        <location evidence="1">Cytoplasm</location>
    </subcellularLocation>
</comment>
<comment type="cofactor">
    <cofactor evidence="1">
        <name>Mg(2+)</name>
        <dbReference type="ChEBI" id="CHEBI:18420"/>
    </cofactor>
</comment>
<dbReference type="InterPro" id="IPR041698">
    <property type="entry name" value="Methyltransf_25"/>
</dbReference>
<dbReference type="HAMAP" id="MF_00336">
    <property type="entry name" value="BioD"/>
    <property type="match status" value="1"/>
</dbReference>
<dbReference type="InterPro" id="IPR004472">
    <property type="entry name" value="DTB_synth_BioD"/>
</dbReference>
<accession>A0A1D8UVQ7</accession>
<feature type="binding site" evidence="1">
    <location>
        <begin position="349"/>
        <end position="352"/>
    </location>
    <ligand>
        <name>ATP</name>
        <dbReference type="ChEBI" id="CHEBI:30616"/>
    </ligand>
</feature>
<dbReference type="EMBL" id="CP014674">
    <property type="protein sequence ID" value="AOX17587.1"/>
    <property type="molecule type" value="Genomic_DNA"/>
</dbReference>
<dbReference type="GO" id="GO:0004141">
    <property type="term" value="F:dethiobiotin synthase activity"/>
    <property type="evidence" value="ECO:0007669"/>
    <property type="project" value="UniProtKB-UniRule"/>
</dbReference>
<dbReference type="SUPFAM" id="SSF52540">
    <property type="entry name" value="P-loop containing nucleoside triphosphate hydrolases"/>
    <property type="match status" value="1"/>
</dbReference>
<evidence type="ECO:0000313" key="3">
    <source>
        <dbReference type="Proteomes" id="UP000179145"/>
    </source>
</evidence>